<dbReference type="InterPro" id="IPR044152">
    <property type="entry name" value="YqjM-like"/>
</dbReference>
<dbReference type="InterPro" id="IPR001155">
    <property type="entry name" value="OxRdtase_FMN_N"/>
</dbReference>
<comment type="cofactor">
    <cofactor evidence="1">
        <name>FMN</name>
        <dbReference type="ChEBI" id="CHEBI:58210"/>
    </cofactor>
</comment>
<keyword evidence="2" id="KW-0285">Flavoprotein</keyword>
<dbReference type="PANTHER" id="PTHR43303:SF4">
    <property type="entry name" value="NADPH DEHYDROGENASE C23G7.10C-RELATED"/>
    <property type="match status" value="1"/>
</dbReference>
<evidence type="ECO:0000256" key="2">
    <source>
        <dbReference type="ARBA" id="ARBA00022630"/>
    </source>
</evidence>
<evidence type="ECO:0000313" key="7">
    <source>
        <dbReference type="EMBL" id="MCX7571596.1"/>
    </source>
</evidence>
<evidence type="ECO:0000256" key="1">
    <source>
        <dbReference type="ARBA" id="ARBA00001917"/>
    </source>
</evidence>
<keyword evidence="3" id="KW-0288">FMN</keyword>
<accession>A0ABT3X7H3</accession>
<keyword evidence="8" id="KW-1185">Reference proteome</keyword>
<protein>
    <submittedName>
        <fullName evidence="7">NADH:flavin oxidoreductase/NADH oxidase</fullName>
    </submittedName>
</protein>
<evidence type="ECO:0000256" key="5">
    <source>
        <dbReference type="ARBA" id="ARBA00023002"/>
    </source>
</evidence>
<organism evidence="7 8">
    <name type="scientific">Tumebacillus lacus</name>
    <dbReference type="NCBI Taxonomy" id="2995335"/>
    <lineage>
        <taxon>Bacteria</taxon>
        <taxon>Bacillati</taxon>
        <taxon>Bacillota</taxon>
        <taxon>Bacilli</taxon>
        <taxon>Bacillales</taxon>
        <taxon>Alicyclobacillaceae</taxon>
        <taxon>Tumebacillus</taxon>
    </lineage>
</organism>
<dbReference type="SUPFAM" id="SSF51395">
    <property type="entry name" value="FMN-linked oxidoreductases"/>
    <property type="match status" value="1"/>
</dbReference>
<dbReference type="Gene3D" id="3.20.20.70">
    <property type="entry name" value="Aldolase class I"/>
    <property type="match status" value="1"/>
</dbReference>
<name>A0ABT3X7H3_9BACL</name>
<comment type="caution">
    <text evidence="7">The sequence shown here is derived from an EMBL/GenBank/DDBJ whole genome shotgun (WGS) entry which is preliminary data.</text>
</comment>
<evidence type="ECO:0000259" key="6">
    <source>
        <dbReference type="Pfam" id="PF00724"/>
    </source>
</evidence>
<sequence length="339" mass="37109">MPGLFDEFALKGLNLKNRVMMSPMCQYHAEPNGMANDWHFLHYGSRAVGGVGLVMVEATGVESRGRITSADLGIWSDDHVAGLARIVDLCRPYGAKTAIQLAHAGTKSEVADEPNVAPSSLTRFEQYRTPHALTESEIADIVEAFRKGAERAVAAGFDTVEIHGAHGYLINQFLSPITNRRDDSYGGSLENRLRFPLEVIRAVKAVIPDDMPLLMRVSSVEYSEDGYSLEEMVEMARQFKEAGVDMIDCSSGGNVPIRPDVYPGYQVPFAATIRRDVGLPTVAVGRLDHHSLAEEVVRSGRADLVAIGTGLLKDPYLAKHMAEQMGIKLEMPGVYGKFF</sequence>
<keyword evidence="5" id="KW-0560">Oxidoreductase</keyword>
<proteinExistence type="predicted"/>
<dbReference type="EMBL" id="JAPMLT010000011">
    <property type="protein sequence ID" value="MCX7571596.1"/>
    <property type="molecule type" value="Genomic_DNA"/>
</dbReference>
<keyword evidence="4" id="KW-0521">NADP</keyword>
<gene>
    <name evidence="7" type="ORF">OS242_16730</name>
</gene>
<reference evidence="7 8" key="1">
    <citation type="submission" date="2022-11" db="EMBL/GenBank/DDBJ databases">
        <title>Study of microbial diversity in lake waters.</title>
        <authorList>
            <person name="Zhang J."/>
        </authorList>
    </citation>
    <scope>NUCLEOTIDE SEQUENCE [LARGE SCALE GENOMIC DNA]</scope>
    <source>
        <strain evidence="7 8">DT12</strain>
    </source>
</reference>
<evidence type="ECO:0000313" key="8">
    <source>
        <dbReference type="Proteomes" id="UP001208017"/>
    </source>
</evidence>
<feature type="domain" description="NADH:flavin oxidoreductase/NADH oxidase N-terminal" evidence="6">
    <location>
        <begin position="4"/>
        <end position="324"/>
    </location>
</feature>
<dbReference type="Proteomes" id="UP001208017">
    <property type="component" value="Unassembled WGS sequence"/>
</dbReference>
<dbReference type="Pfam" id="PF00724">
    <property type="entry name" value="Oxidored_FMN"/>
    <property type="match status" value="1"/>
</dbReference>
<dbReference type="PANTHER" id="PTHR43303">
    <property type="entry name" value="NADPH DEHYDROGENASE C23G7.10C-RELATED"/>
    <property type="match status" value="1"/>
</dbReference>
<dbReference type="InterPro" id="IPR013785">
    <property type="entry name" value="Aldolase_TIM"/>
</dbReference>
<evidence type="ECO:0000256" key="3">
    <source>
        <dbReference type="ARBA" id="ARBA00022643"/>
    </source>
</evidence>
<dbReference type="RefSeq" id="WP_267152840.1">
    <property type="nucleotide sequence ID" value="NZ_JAPMLT010000011.1"/>
</dbReference>
<dbReference type="CDD" id="cd02932">
    <property type="entry name" value="OYE_YqiM_FMN"/>
    <property type="match status" value="1"/>
</dbReference>
<evidence type="ECO:0000256" key="4">
    <source>
        <dbReference type="ARBA" id="ARBA00022857"/>
    </source>
</evidence>